<feature type="transmembrane region" description="Helical" evidence="10">
    <location>
        <begin position="40"/>
        <end position="63"/>
    </location>
</feature>
<dbReference type="Gene3D" id="1.20.1070.10">
    <property type="entry name" value="Rhodopsin 7-helix transmembrane proteins"/>
    <property type="match status" value="1"/>
</dbReference>
<evidence type="ECO:0000256" key="2">
    <source>
        <dbReference type="ARBA" id="ARBA00010663"/>
    </source>
</evidence>
<feature type="transmembrane region" description="Helical" evidence="10">
    <location>
        <begin position="190"/>
        <end position="211"/>
    </location>
</feature>
<evidence type="ECO:0000256" key="1">
    <source>
        <dbReference type="ARBA" id="ARBA00004651"/>
    </source>
</evidence>
<evidence type="ECO:0000256" key="4">
    <source>
        <dbReference type="ARBA" id="ARBA00022692"/>
    </source>
</evidence>
<evidence type="ECO:0000256" key="9">
    <source>
        <dbReference type="ARBA" id="ARBA00023224"/>
    </source>
</evidence>
<evidence type="ECO:0000313" key="14">
    <source>
        <dbReference type="RefSeq" id="XP_022254863.1"/>
    </source>
</evidence>
<dbReference type="RefSeq" id="XP_022254863.1">
    <property type="nucleotide sequence ID" value="XM_022399155.1"/>
</dbReference>
<organism evidence="12 14">
    <name type="scientific">Limulus polyphemus</name>
    <name type="common">Atlantic horseshoe crab</name>
    <dbReference type="NCBI Taxonomy" id="6850"/>
    <lineage>
        <taxon>Eukaryota</taxon>
        <taxon>Metazoa</taxon>
        <taxon>Ecdysozoa</taxon>
        <taxon>Arthropoda</taxon>
        <taxon>Chelicerata</taxon>
        <taxon>Merostomata</taxon>
        <taxon>Xiphosura</taxon>
        <taxon>Limulidae</taxon>
        <taxon>Limulus</taxon>
    </lineage>
</organism>
<keyword evidence="6" id="KW-0297">G-protein coupled receptor</keyword>
<keyword evidence="8" id="KW-0675">Receptor</keyword>
<feature type="transmembrane region" description="Helical" evidence="10">
    <location>
        <begin position="273"/>
        <end position="294"/>
    </location>
</feature>
<evidence type="ECO:0000259" key="11">
    <source>
        <dbReference type="PROSITE" id="PS50262"/>
    </source>
</evidence>
<dbReference type="PANTHER" id="PTHR24228">
    <property type="entry name" value="B2 BRADYKININ RECEPTOR/ANGIOTENSIN II RECEPTOR"/>
    <property type="match status" value="1"/>
</dbReference>
<evidence type="ECO:0000256" key="6">
    <source>
        <dbReference type="ARBA" id="ARBA00023040"/>
    </source>
</evidence>
<dbReference type="RefSeq" id="XP_013785579.1">
    <property type="nucleotide sequence ID" value="XM_013930125.2"/>
</dbReference>
<sequence>MESSSYNSGSENPSSNGNISSFNSTRVEYMNSRSSEVGPLILYGVFSVFGSTINIFEISSLIVQETLCRRGNVLLVNQALANLLVSAVSFPVMCVAILAGLRNEHFICEWEWHTALACFLVTVMNYLCISVENYLQTCRKEGDLYDNCFRVQLILILILTTWVAAISFVTTLFVLQRGPNLCQENFEDSSMLFVFFVPVFLTITVFAKAVYEQRNITQSLSQQNSIGSREEILQRHLLNSNVVAFTLFLCFWLPFLISLTLHSMTSVPPISTIHQLFTLAQIYSCVCGIVYALIHDSFRQGYIYLIRYLCFKTHGELSKLMTPEKTRGTVRVHIGMETRVGDRSRKSTRIPCVISHYESSSSKCEEDFL</sequence>
<feature type="transmembrane region" description="Helical" evidence="10">
    <location>
        <begin position="112"/>
        <end position="132"/>
    </location>
</feature>
<dbReference type="SUPFAM" id="SSF81321">
    <property type="entry name" value="Family A G protein-coupled receptor-like"/>
    <property type="match status" value="1"/>
</dbReference>
<reference evidence="13 14" key="1">
    <citation type="submission" date="2025-05" db="UniProtKB">
        <authorList>
            <consortium name="RefSeq"/>
        </authorList>
    </citation>
    <scope>IDENTIFICATION</scope>
    <source>
        <tissue evidence="13 14">Muscle</tissue>
    </source>
</reference>
<dbReference type="InterPro" id="IPR000276">
    <property type="entry name" value="GPCR_Rhodpsn"/>
</dbReference>
<gene>
    <name evidence="13 14" type="primary">LOC106469620</name>
</gene>
<dbReference type="Proteomes" id="UP000694941">
    <property type="component" value="Unplaced"/>
</dbReference>
<comment type="similarity">
    <text evidence="2">Belongs to the G-protein coupled receptor 1 family.</text>
</comment>
<keyword evidence="9" id="KW-0807">Transducer</keyword>
<keyword evidence="12" id="KW-1185">Reference proteome</keyword>
<keyword evidence="7 10" id="KW-0472">Membrane</keyword>
<dbReference type="GeneID" id="106469620"/>
<protein>
    <submittedName>
        <fullName evidence="13 14">Uncharacterized protein LOC106469620</fullName>
    </submittedName>
</protein>
<proteinExistence type="inferred from homology"/>
<feature type="domain" description="G-protein coupled receptors family 1 profile" evidence="11">
    <location>
        <begin position="53"/>
        <end position="291"/>
    </location>
</feature>
<evidence type="ECO:0000313" key="13">
    <source>
        <dbReference type="RefSeq" id="XP_013785579.1"/>
    </source>
</evidence>
<dbReference type="PROSITE" id="PS50262">
    <property type="entry name" value="G_PROTEIN_RECEP_F1_2"/>
    <property type="match status" value="1"/>
</dbReference>
<evidence type="ECO:0000256" key="10">
    <source>
        <dbReference type="SAM" id="Phobius"/>
    </source>
</evidence>
<dbReference type="Pfam" id="PF00001">
    <property type="entry name" value="7tm_1"/>
    <property type="match status" value="1"/>
</dbReference>
<accession>A0ABM1TG57</accession>
<feature type="transmembrane region" description="Helical" evidence="10">
    <location>
        <begin position="242"/>
        <end position="261"/>
    </location>
</feature>
<evidence type="ECO:0000256" key="8">
    <source>
        <dbReference type="ARBA" id="ARBA00023170"/>
    </source>
</evidence>
<dbReference type="InterPro" id="IPR017452">
    <property type="entry name" value="GPCR_Rhodpsn_7TM"/>
</dbReference>
<dbReference type="CDD" id="cd00637">
    <property type="entry name" value="7tm_classA_rhodopsin-like"/>
    <property type="match status" value="1"/>
</dbReference>
<evidence type="ECO:0000256" key="7">
    <source>
        <dbReference type="ARBA" id="ARBA00023136"/>
    </source>
</evidence>
<name>A0ABM1TG57_LIMPO</name>
<dbReference type="PRINTS" id="PR00237">
    <property type="entry name" value="GPCRRHODOPSN"/>
</dbReference>
<keyword evidence="3" id="KW-1003">Cell membrane</keyword>
<comment type="subcellular location">
    <subcellularLocation>
        <location evidence="1">Cell membrane</location>
        <topology evidence="1">Multi-pass membrane protein</topology>
    </subcellularLocation>
</comment>
<evidence type="ECO:0000313" key="12">
    <source>
        <dbReference type="Proteomes" id="UP000694941"/>
    </source>
</evidence>
<dbReference type="PANTHER" id="PTHR24228:SF59">
    <property type="entry name" value="NEUROPEPTIDE RECEPTOR 15"/>
    <property type="match status" value="1"/>
</dbReference>
<feature type="transmembrane region" description="Helical" evidence="10">
    <location>
        <begin position="153"/>
        <end position="175"/>
    </location>
</feature>
<feature type="transmembrane region" description="Helical" evidence="10">
    <location>
        <begin position="75"/>
        <end position="100"/>
    </location>
</feature>
<keyword evidence="5 10" id="KW-1133">Transmembrane helix</keyword>
<keyword evidence="4 10" id="KW-0812">Transmembrane</keyword>
<evidence type="ECO:0000256" key="5">
    <source>
        <dbReference type="ARBA" id="ARBA00022989"/>
    </source>
</evidence>
<evidence type="ECO:0000256" key="3">
    <source>
        <dbReference type="ARBA" id="ARBA00022475"/>
    </source>
</evidence>